<keyword evidence="1" id="KW-0479">Metal-binding</keyword>
<name>A0A4U0U3V6_9PEZI</name>
<dbReference type="PROSITE" id="PS50103">
    <property type="entry name" value="ZF_C3H1"/>
    <property type="match status" value="1"/>
</dbReference>
<feature type="region of interest" description="Disordered" evidence="2">
    <location>
        <begin position="1"/>
        <end position="82"/>
    </location>
</feature>
<feature type="zinc finger region" description="C3H1-type" evidence="1">
    <location>
        <begin position="145"/>
        <end position="169"/>
    </location>
</feature>
<evidence type="ECO:0000256" key="1">
    <source>
        <dbReference type="PROSITE-ProRule" id="PRU00723"/>
    </source>
</evidence>
<accession>A0A4U0U3V6</accession>
<dbReference type="InterPro" id="IPR000571">
    <property type="entry name" value="Znf_CCCH"/>
</dbReference>
<comment type="caution">
    <text evidence="4">The sequence shown here is derived from an EMBL/GenBank/DDBJ whole genome shotgun (WGS) entry which is preliminary data.</text>
</comment>
<dbReference type="EMBL" id="NAJL01000013">
    <property type="protein sequence ID" value="TKA29760.1"/>
    <property type="molecule type" value="Genomic_DNA"/>
</dbReference>
<evidence type="ECO:0000313" key="5">
    <source>
        <dbReference type="Proteomes" id="UP000308549"/>
    </source>
</evidence>
<evidence type="ECO:0000313" key="4">
    <source>
        <dbReference type="EMBL" id="TKA29760.1"/>
    </source>
</evidence>
<keyword evidence="1" id="KW-0863">Zinc-finger</keyword>
<feature type="compositionally biased region" description="Basic and acidic residues" evidence="2">
    <location>
        <begin position="51"/>
        <end position="80"/>
    </location>
</feature>
<keyword evidence="1" id="KW-0862">Zinc</keyword>
<feature type="domain" description="C3H1-type" evidence="3">
    <location>
        <begin position="145"/>
        <end position="169"/>
    </location>
</feature>
<evidence type="ECO:0000256" key="2">
    <source>
        <dbReference type="SAM" id="MobiDB-lite"/>
    </source>
</evidence>
<proteinExistence type="predicted"/>
<reference evidence="4 5" key="1">
    <citation type="submission" date="2017-03" db="EMBL/GenBank/DDBJ databases">
        <title>Genomes of endolithic fungi from Antarctica.</title>
        <authorList>
            <person name="Coleine C."/>
            <person name="Masonjones S."/>
            <person name="Stajich J.E."/>
        </authorList>
    </citation>
    <scope>NUCLEOTIDE SEQUENCE [LARGE SCALE GENOMIC DNA]</scope>
    <source>
        <strain evidence="4 5">CCFEE 6315</strain>
    </source>
</reference>
<feature type="compositionally biased region" description="Basic and acidic residues" evidence="2">
    <location>
        <begin position="26"/>
        <end position="41"/>
    </location>
</feature>
<gene>
    <name evidence="4" type="ORF">B0A50_03123</name>
</gene>
<organism evidence="4 5">
    <name type="scientific">Salinomyces thailandicus</name>
    <dbReference type="NCBI Taxonomy" id="706561"/>
    <lineage>
        <taxon>Eukaryota</taxon>
        <taxon>Fungi</taxon>
        <taxon>Dikarya</taxon>
        <taxon>Ascomycota</taxon>
        <taxon>Pezizomycotina</taxon>
        <taxon>Dothideomycetes</taxon>
        <taxon>Dothideomycetidae</taxon>
        <taxon>Mycosphaerellales</taxon>
        <taxon>Teratosphaeriaceae</taxon>
        <taxon>Salinomyces</taxon>
    </lineage>
</organism>
<keyword evidence="5" id="KW-1185">Reference proteome</keyword>
<dbReference type="OrthoDB" id="1918685at2759"/>
<protein>
    <recommendedName>
        <fullName evidence="3">C3H1-type domain-containing protein</fullName>
    </recommendedName>
</protein>
<dbReference type="AlphaFoldDB" id="A0A4U0U3V6"/>
<sequence length="310" mass="35098">MTQGAGYDDERGRDSYTLMTNQHMGYEYERGRGPHDRRRDSFNTMPTQDMGYEHDRGRPPYRDRQSYSRNKNQSERRPLTERPYYTGMSALGSVVDYKDKKYAEEPRYCHSMTMMDPSYRVAVKGAASTDYAKATMPKYFTQPLTCFYWHKNGFCTKRDEECLYAHNHTGVVASAPVTISSSKGAVAGRNAKIEVDQLYQRERELNDGEARLSAKEMDLNGKLAIANRVEAVLATVTQAVAEGRRAAENASSELVDRSEELKWMLPKLREAENPEVGDFALDALEGALAALSEVRRDLACIAKDVESLRV</sequence>
<dbReference type="GO" id="GO:0008270">
    <property type="term" value="F:zinc ion binding"/>
    <property type="evidence" value="ECO:0007669"/>
    <property type="project" value="UniProtKB-KW"/>
</dbReference>
<evidence type="ECO:0000259" key="3">
    <source>
        <dbReference type="PROSITE" id="PS50103"/>
    </source>
</evidence>
<dbReference type="Proteomes" id="UP000308549">
    <property type="component" value="Unassembled WGS sequence"/>
</dbReference>